<protein>
    <submittedName>
        <fullName evidence="7">ABC transporter permease</fullName>
    </submittedName>
</protein>
<feature type="transmembrane region" description="Helical" evidence="5">
    <location>
        <begin position="20"/>
        <end position="45"/>
    </location>
</feature>
<feature type="transmembrane region" description="Helical" evidence="5">
    <location>
        <begin position="258"/>
        <end position="278"/>
    </location>
</feature>
<keyword evidence="2 5" id="KW-0812">Transmembrane</keyword>
<reference evidence="7" key="1">
    <citation type="submission" date="2014-08" db="EMBL/GenBank/DDBJ databases">
        <title>Draft genome sequences of Sphingobium herbicidovorans.</title>
        <authorList>
            <person name="Gan H.M."/>
            <person name="Gan H.Y."/>
            <person name="Savka M.A."/>
        </authorList>
    </citation>
    <scope>NUCLEOTIDE SEQUENCE [LARGE SCALE GENOMIC DNA]</scope>
    <source>
        <strain evidence="7">NBRC 16415</strain>
    </source>
</reference>
<evidence type="ECO:0000256" key="3">
    <source>
        <dbReference type="ARBA" id="ARBA00022989"/>
    </source>
</evidence>
<feature type="transmembrane region" description="Helical" evidence="5">
    <location>
        <begin position="298"/>
        <end position="317"/>
    </location>
</feature>
<keyword evidence="4 5" id="KW-0472">Membrane</keyword>
<organism evidence="7 8">
    <name type="scientific">Sphingobium herbicidovorans (strain ATCC 700291 / DSM 11019 / CCUG 56400 / KCTC 2939 / LMG 18315 / NBRC 16415 / MH)</name>
    <name type="common">Sphingomonas herbicidovorans</name>
    <dbReference type="NCBI Taxonomy" id="1219045"/>
    <lineage>
        <taxon>Bacteria</taxon>
        <taxon>Pseudomonadati</taxon>
        <taxon>Pseudomonadota</taxon>
        <taxon>Alphaproteobacteria</taxon>
        <taxon>Sphingomonadales</taxon>
        <taxon>Sphingomonadaceae</taxon>
        <taxon>Sphingobium</taxon>
    </lineage>
</organism>
<feature type="transmembrane region" description="Helical" evidence="5">
    <location>
        <begin position="178"/>
        <end position="196"/>
    </location>
</feature>
<feature type="domain" description="ABC-2 type transporter transmembrane" evidence="6">
    <location>
        <begin position="176"/>
        <end position="370"/>
    </location>
</feature>
<evidence type="ECO:0000256" key="1">
    <source>
        <dbReference type="ARBA" id="ARBA00004141"/>
    </source>
</evidence>
<comment type="caution">
    <text evidence="7">The sequence shown here is derived from an EMBL/GenBank/DDBJ whole genome shotgun (WGS) entry which is preliminary data.</text>
</comment>
<keyword evidence="8" id="KW-1185">Reference proteome</keyword>
<proteinExistence type="predicted"/>
<dbReference type="Pfam" id="PF12698">
    <property type="entry name" value="ABC2_membrane_3"/>
    <property type="match status" value="1"/>
</dbReference>
<evidence type="ECO:0000256" key="2">
    <source>
        <dbReference type="ARBA" id="ARBA00022692"/>
    </source>
</evidence>
<dbReference type="GO" id="GO:0140359">
    <property type="term" value="F:ABC-type transporter activity"/>
    <property type="evidence" value="ECO:0007669"/>
    <property type="project" value="InterPro"/>
</dbReference>
<feature type="transmembrane region" description="Helical" evidence="5">
    <location>
        <begin position="221"/>
        <end position="246"/>
    </location>
</feature>
<evidence type="ECO:0000313" key="8">
    <source>
        <dbReference type="Proteomes" id="UP000024284"/>
    </source>
</evidence>
<dbReference type="EMBL" id="JFZA02000060">
    <property type="protein sequence ID" value="KFG88456.1"/>
    <property type="molecule type" value="Genomic_DNA"/>
</dbReference>
<dbReference type="eggNOG" id="COG1668">
    <property type="taxonomic scope" value="Bacteria"/>
</dbReference>
<evidence type="ECO:0000256" key="4">
    <source>
        <dbReference type="ARBA" id="ARBA00023136"/>
    </source>
</evidence>
<keyword evidence="3 5" id="KW-1133">Transmembrane helix</keyword>
<evidence type="ECO:0000313" key="7">
    <source>
        <dbReference type="EMBL" id="KFG88456.1"/>
    </source>
</evidence>
<dbReference type="RefSeq" id="WP_037468803.1">
    <property type="nucleotide sequence ID" value="NZ_BCZD01000015.1"/>
</dbReference>
<dbReference type="InterPro" id="IPR013525">
    <property type="entry name" value="ABC2_TM"/>
</dbReference>
<dbReference type="GO" id="GO:0016020">
    <property type="term" value="C:membrane"/>
    <property type="evidence" value="ECO:0007669"/>
    <property type="project" value="UniProtKB-SubCell"/>
</dbReference>
<sequence>MSEVLRAALVIARRDFSAVIFSKTFILFLLGPLFPVVIGMAFGGLGEKITRESLRPTVGMSMTAPDAARMERAHRILAARIGAENLPNLQRAPTGDPRALLARRDARFMAIVSGSVERPILTGKASDLAMLERDISLLASAAVAGDQLPHVQVEKQLVSASAGAEAQSRLLTGRAAQVLVFLLTMLLAGMVLSNLVEEKTNKVIEILAAAVPIDSVFLGKLLAMLGMSFVGIGFWGSAIVAGVKLLAGPDIAPPTPAVGWPIFLLLGAVYFTMAYALLGSLFLGIGAQAATVREVQTLNMPVTMAQMGVFFFATYAVDHMGSAPEVAAIIFPFSSPFAMIARAAQDAAIWPHLLAIGWQAIWVAVIIRLGVWLFRRHVLKSGRSSRRRLFRRRSAMVK</sequence>
<dbReference type="AlphaFoldDB" id="A0A086P4Y8"/>
<name>A0A086P4Y8_SPHHM</name>
<evidence type="ECO:0000256" key="5">
    <source>
        <dbReference type="SAM" id="Phobius"/>
    </source>
</evidence>
<dbReference type="STRING" id="76947.GCA_002080435_01716"/>
<comment type="subcellular location">
    <subcellularLocation>
        <location evidence="1">Membrane</location>
        <topology evidence="1">Multi-pass membrane protein</topology>
    </subcellularLocation>
</comment>
<feature type="transmembrane region" description="Helical" evidence="5">
    <location>
        <begin position="356"/>
        <end position="374"/>
    </location>
</feature>
<dbReference type="Proteomes" id="UP000024284">
    <property type="component" value="Unassembled WGS sequence"/>
</dbReference>
<accession>A0A086P4Y8</accession>
<dbReference type="OrthoDB" id="7388589at2"/>
<evidence type="ECO:0000259" key="6">
    <source>
        <dbReference type="Pfam" id="PF12698"/>
    </source>
</evidence>
<dbReference type="PATRIC" id="fig|1219045.3.peg.3697"/>
<gene>
    <name evidence="7" type="ORF">BV98_003641</name>
</gene>